<feature type="transmembrane region" description="Helical" evidence="9">
    <location>
        <begin position="114"/>
        <end position="132"/>
    </location>
</feature>
<evidence type="ECO:0000256" key="4">
    <source>
        <dbReference type="ARBA" id="ARBA00022679"/>
    </source>
</evidence>
<protein>
    <recommendedName>
        <fullName evidence="2">histidine kinase</fullName>
        <ecNumber evidence="2">2.7.13.3</ecNumber>
    </recommendedName>
</protein>
<dbReference type="GO" id="GO:0046983">
    <property type="term" value="F:protein dimerization activity"/>
    <property type="evidence" value="ECO:0007669"/>
    <property type="project" value="InterPro"/>
</dbReference>
<evidence type="ECO:0000256" key="7">
    <source>
        <dbReference type="ARBA" id="ARBA00022840"/>
    </source>
</evidence>
<evidence type="ECO:0000256" key="8">
    <source>
        <dbReference type="ARBA" id="ARBA00023012"/>
    </source>
</evidence>
<dbReference type="STRING" id="266940.Krad_2538"/>
<feature type="transmembrane region" description="Helical" evidence="9">
    <location>
        <begin position="90"/>
        <end position="107"/>
    </location>
</feature>
<keyword evidence="9" id="KW-0472">Membrane</keyword>
<keyword evidence="5" id="KW-0547">Nucleotide-binding</keyword>
<keyword evidence="6 11" id="KW-0418">Kinase</keyword>
<organism evidence="11 12">
    <name type="scientific">Kineococcus radiotolerans (strain ATCC BAA-149 / DSM 14245 / SRS30216)</name>
    <dbReference type="NCBI Taxonomy" id="266940"/>
    <lineage>
        <taxon>Bacteria</taxon>
        <taxon>Bacillati</taxon>
        <taxon>Actinomycetota</taxon>
        <taxon>Actinomycetes</taxon>
        <taxon>Kineosporiales</taxon>
        <taxon>Kineosporiaceae</taxon>
        <taxon>Kineococcus</taxon>
    </lineage>
</organism>
<dbReference type="InterPro" id="IPR011712">
    <property type="entry name" value="Sig_transdc_His_kin_sub3_dim/P"/>
</dbReference>
<proteinExistence type="predicted"/>
<dbReference type="eggNOG" id="COG4585">
    <property type="taxonomic scope" value="Bacteria"/>
</dbReference>
<keyword evidence="7" id="KW-0067">ATP-binding</keyword>
<keyword evidence="9" id="KW-1133">Transmembrane helix</keyword>
<evidence type="ECO:0000256" key="1">
    <source>
        <dbReference type="ARBA" id="ARBA00000085"/>
    </source>
</evidence>
<dbReference type="GO" id="GO:0005524">
    <property type="term" value="F:ATP binding"/>
    <property type="evidence" value="ECO:0007669"/>
    <property type="project" value="UniProtKB-KW"/>
</dbReference>
<feature type="transmembrane region" description="Helical" evidence="9">
    <location>
        <begin position="24"/>
        <end position="45"/>
    </location>
</feature>
<sequence>MLLRARALWRGSPLWLTARVWERIWDLVLIATLVVVGLRFIVGSADALELAGTCAGVAIATVRRRAPRAVLVLLMLASVILPWWHPSSPVGLWVTTQVALFAVSLRCERRWSLTVAALLCVGLYLVTVGVYGPAPLDPMSLAVLLWTVAVAGAAMTLRAQHETVQALTERTAAVLAARDSEIEQHLSAERLRIAQDLHDSVAHTISGISLQAGAAERALTQRPQDAAAALAAIRTASRESLVELQQILGVLRDQDPAASAPAPALASLLVETSKEGGAVTVAPDLELSALPAATAVALVRIAQEAVTNARRHGTGPVSVELSTVGDDVVLQVSNTIAAPPSGTGAQRGDVISGGFGLMGMHERATVLGGTLIAGPSGRTFRVQAVLPLRAASTVRP</sequence>
<dbReference type="CDD" id="cd16917">
    <property type="entry name" value="HATPase_UhpB-NarQ-NarX-like"/>
    <property type="match status" value="1"/>
</dbReference>
<keyword evidence="4" id="KW-0808">Transferase</keyword>
<dbReference type="EC" id="2.7.13.3" evidence="2"/>
<dbReference type="PANTHER" id="PTHR24421:SF10">
    <property type="entry name" value="NITRATE_NITRITE SENSOR PROTEIN NARQ"/>
    <property type="match status" value="1"/>
</dbReference>
<accession>A6WB24</accession>
<evidence type="ECO:0000313" key="12">
    <source>
        <dbReference type="Proteomes" id="UP000001116"/>
    </source>
</evidence>
<feature type="domain" description="Signal transduction histidine kinase subgroup 3 dimerisation and phosphoacceptor" evidence="10">
    <location>
        <begin position="189"/>
        <end position="254"/>
    </location>
</feature>
<reference evidence="12" key="1">
    <citation type="journal article" date="2008" name="PLoS ONE">
        <title>Survival in nuclear waste, extreme resistance, and potential applications gleaned from the genome sequence of Kineococcus radiotolerans SRS30216.</title>
        <authorList>
            <person name="Bagwell C.E."/>
            <person name="Bhat S."/>
            <person name="Hawkins G.M."/>
            <person name="Smith B.W."/>
            <person name="Biswas T."/>
            <person name="Hoover T.R."/>
            <person name="Saunders E."/>
            <person name="Han C.S."/>
            <person name="Tsodikov O.V."/>
            <person name="Shimkets L.J."/>
        </authorList>
    </citation>
    <scope>NUCLEOTIDE SEQUENCE [LARGE SCALE GENOMIC DNA]</scope>
    <source>
        <strain evidence="12">ATCC BAA-149 / DSM 14245 / SRS30216</strain>
    </source>
</reference>
<name>A6WB24_KINRD</name>
<keyword evidence="12" id="KW-1185">Reference proteome</keyword>
<dbReference type="RefSeq" id="WP_012087761.1">
    <property type="nucleotide sequence ID" value="NC_009664.2"/>
</dbReference>
<dbReference type="GO" id="GO:0016020">
    <property type="term" value="C:membrane"/>
    <property type="evidence" value="ECO:0007669"/>
    <property type="project" value="InterPro"/>
</dbReference>
<keyword evidence="8" id="KW-0902">Two-component regulatory system</keyword>
<evidence type="ECO:0000313" key="11">
    <source>
        <dbReference type="EMBL" id="ABS04013.1"/>
    </source>
</evidence>
<keyword evidence="9" id="KW-0812">Transmembrane</keyword>
<evidence type="ECO:0000256" key="5">
    <source>
        <dbReference type="ARBA" id="ARBA00022741"/>
    </source>
</evidence>
<dbReference type="GO" id="GO:0000155">
    <property type="term" value="F:phosphorelay sensor kinase activity"/>
    <property type="evidence" value="ECO:0007669"/>
    <property type="project" value="InterPro"/>
</dbReference>
<dbReference type="AlphaFoldDB" id="A6WB24"/>
<dbReference type="InterPro" id="IPR050482">
    <property type="entry name" value="Sensor_HK_TwoCompSys"/>
</dbReference>
<evidence type="ECO:0000256" key="2">
    <source>
        <dbReference type="ARBA" id="ARBA00012438"/>
    </source>
</evidence>
<keyword evidence="3" id="KW-0597">Phosphoprotein</keyword>
<dbReference type="EMBL" id="CP000750">
    <property type="protein sequence ID" value="ABS04013.1"/>
    <property type="molecule type" value="Genomic_DNA"/>
</dbReference>
<dbReference type="HOGENOM" id="CLU_000445_20_1_11"/>
<comment type="catalytic activity">
    <reaction evidence="1">
        <text>ATP + protein L-histidine = ADP + protein N-phospho-L-histidine.</text>
        <dbReference type="EC" id="2.7.13.3"/>
    </reaction>
</comment>
<dbReference type="Gene3D" id="1.20.5.1930">
    <property type="match status" value="1"/>
</dbReference>
<dbReference type="Proteomes" id="UP000001116">
    <property type="component" value="Chromosome"/>
</dbReference>
<dbReference type="InterPro" id="IPR036890">
    <property type="entry name" value="HATPase_C_sf"/>
</dbReference>
<dbReference type="KEGG" id="kra:Krad_2538"/>
<evidence type="ECO:0000256" key="3">
    <source>
        <dbReference type="ARBA" id="ARBA00022553"/>
    </source>
</evidence>
<dbReference type="Gene3D" id="3.30.565.10">
    <property type="entry name" value="Histidine kinase-like ATPase, C-terminal domain"/>
    <property type="match status" value="1"/>
</dbReference>
<dbReference type="PANTHER" id="PTHR24421">
    <property type="entry name" value="NITRATE/NITRITE SENSOR PROTEIN NARX-RELATED"/>
    <property type="match status" value="1"/>
</dbReference>
<dbReference type="SUPFAM" id="SSF55874">
    <property type="entry name" value="ATPase domain of HSP90 chaperone/DNA topoisomerase II/histidine kinase"/>
    <property type="match status" value="1"/>
</dbReference>
<gene>
    <name evidence="11" type="ordered locus">Krad_2538</name>
</gene>
<dbReference type="Pfam" id="PF07730">
    <property type="entry name" value="HisKA_3"/>
    <property type="match status" value="1"/>
</dbReference>
<evidence type="ECO:0000256" key="9">
    <source>
        <dbReference type="SAM" id="Phobius"/>
    </source>
</evidence>
<evidence type="ECO:0000256" key="6">
    <source>
        <dbReference type="ARBA" id="ARBA00022777"/>
    </source>
</evidence>
<evidence type="ECO:0000259" key="10">
    <source>
        <dbReference type="Pfam" id="PF07730"/>
    </source>
</evidence>